<dbReference type="PANTHER" id="PTHR32552">
    <property type="entry name" value="FERRICHROME IRON RECEPTOR-RELATED"/>
    <property type="match status" value="1"/>
</dbReference>
<dbReference type="InterPro" id="IPR012910">
    <property type="entry name" value="Plug_dom"/>
</dbReference>
<keyword evidence="8" id="KW-0408">Iron</keyword>
<keyword evidence="7" id="KW-0732">Signal</keyword>
<dbReference type="InterPro" id="IPR000531">
    <property type="entry name" value="Beta-barrel_TonB"/>
</dbReference>
<dbReference type="InterPro" id="IPR037066">
    <property type="entry name" value="Plug_dom_sf"/>
</dbReference>
<keyword evidence="6 14" id="KW-0812">Transmembrane</keyword>
<keyword evidence="5" id="KW-0410">Iron transport</keyword>
<dbReference type="Pfam" id="PF00593">
    <property type="entry name" value="TonB_dep_Rec_b-barrel"/>
    <property type="match status" value="1"/>
</dbReference>
<evidence type="ECO:0000256" key="10">
    <source>
        <dbReference type="ARBA" id="ARBA00023077"/>
    </source>
</evidence>
<evidence type="ECO:0000256" key="6">
    <source>
        <dbReference type="ARBA" id="ARBA00022692"/>
    </source>
</evidence>
<name>A0A9X0XHA8_9BURK</name>
<evidence type="ECO:0000256" key="5">
    <source>
        <dbReference type="ARBA" id="ARBA00022496"/>
    </source>
</evidence>
<keyword evidence="10 15" id="KW-0798">TonB box</keyword>
<gene>
    <name evidence="19" type="ORF">JI742_13365</name>
</gene>
<proteinExistence type="inferred from homology"/>
<feature type="region of interest" description="Disordered" evidence="16">
    <location>
        <begin position="77"/>
        <end position="99"/>
    </location>
</feature>
<dbReference type="AlphaFoldDB" id="A0A9X0XHA8"/>
<evidence type="ECO:0000256" key="15">
    <source>
        <dbReference type="RuleBase" id="RU003357"/>
    </source>
</evidence>
<dbReference type="PANTHER" id="PTHR32552:SF89">
    <property type="entry name" value="CATECHOLATE SIDEROPHORE RECEPTOR FIU"/>
    <property type="match status" value="1"/>
</dbReference>
<comment type="subcellular location">
    <subcellularLocation>
        <location evidence="1 14">Cell outer membrane</location>
        <topology evidence="1 14">Multi-pass membrane protein</topology>
    </subcellularLocation>
</comment>
<comment type="similarity">
    <text evidence="2 14 15">Belongs to the TonB-dependent receptor family.</text>
</comment>
<feature type="domain" description="TonB-dependent receptor plug" evidence="18">
    <location>
        <begin position="77"/>
        <end position="190"/>
    </location>
</feature>
<keyword evidence="13 14" id="KW-0998">Cell outer membrane</keyword>
<keyword evidence="20" id="KW-1185">Reference proteome</keyword>
<feature type="domain" description="TonB-dependent receptor-like beta-barrel" evidence="17">
    <location>
        <begin position="313"/>
        <end position="740"/>
    </location>
</feature>
<dbReference type="GO" id="GO:0015344">
    <property type="term" value="F:siderophore uptake transmembrane transporter activity"/>
    <property type="evidence" value="ECO:0007669"/>
    <property type="project" value="TreeGrafter"/>
</dbReference>
<dbReference type="Gene3D" id="2.170.130.10">
    <property type="entry name" value="TonB-dependent receptor, plug domain"/>
    <property type="match status" value="1"/>
</dbReference>
<evidence type="ECO:0000256" key="13">
    <source>
        <dbReference type="ARBA" id="ARBA00023237"/>
    </source>
</evidence>
<keyword evidence="4 14" id="KW-1134">Transmembrane beta strand</keyword>
<feature type="region of interest" description="Disordered" evidence="16">
    <location>
        <begin position="1"/>
        <end position="29"/>
    </location>
</feature>
<sequence length="772" mass="82321">MRSSRRRKSRPALSPAKPETNVKKPNPHFVPKSIPLAALLALVQLGALAQDAPPQPPSGTLNLDEVVVTATPEARPKMRQSLSVSSMSSDQIQDSGATSTAEILRSIPGVRAEASSGEGNANVTVRGVPISAGGSRYVQFQEDGLPVLLFGDFNFITPDMLIRADYGTDGLEVVRGGSASTLATNAAGGVINFLSKTGEEEGGSIGLTTNLGGGSSRRVDFAYATRLSDTTGFQISGFLRNGEGLRETQGAKLEKGGQVRMALSKDFGGGNSAKLFLKFLDDQTPTNLPVPVRIVNGQIQEIRGVDPREFSPYDRKLPKIGNYGLHGGRAADINDGLRSKSLALGGEVNLNLGGGWTLNDKFRLSRNSGEFNGILPNSYGAAGNNPANNAPTAYDALYLGARFNDASLAVNDLKASRAFKFAGDQTLTATAGLFLASQKLDLDWEIGGFESSLPVDGNTTYGPYASFYKRDLNLSYESVAPYLAVGFETGPWNLDASVRKDRQRVTGSFEDNGAGTPGSQGVDYRSTLNSFSLGVNYRLSKDLALFGRYSRGGALQSDRILFPSGAAIAVCGNSCFKGIDVEPNRVKQLEGGVKYRQGNFSTFITLFQAKTDESNFDLTTGVSSANKFDAKGVEVESGWRIGNFRLNGSITYTDAEVEESNNPAYVGKAPNRQAKVIFQLAPSYQAGPFMVGASIVGTTKSLDAQTTGLETELPAYTYVNAFARYELSASTTVSLSANNLFDKIGYTESNTDRAAARSINGRTVSLSLRHNF</sequence>
<accession>A0A9X0XHA8</accession>
<dbReference type="InterPro" id="IPR039426">
    <property type="entry name" value="TonB-dep_rcpt-like"/>
</dbReference>
<evidence type="ECO:0000256" key="7">
    <source>
        <dbReference type="ARBA" id="ARBA00022729"/>
    </source>
</evidence>
<feature type="compositionally biased region" description="Low complexity" evidence="16">
    <location>
        <begin position="80"/>
        <end position="95"/>
    </location>
</feature>
<evidence type="ECO:0000259" key="17">
    <source>
        <dbReference type="Pfam" id="PF00593"/>
    </source>
</evidence>
<evidence type="ECO:0000256" key="2">
    <source>
        <dbReference type="ARBA" id="ARBA00009810"/>
    </source>
</evidence>
<keyword evidence="12 19" id="KW-0675">Receptor</keyword>
<protein>
    <submittedName>
        <fullName evidence="19">TonB-dependent receptor</fullName>
    </submittedName>
</protein>
<dbReference type="Pfam" id="PF07715">
    <property type="entry name" value="Plug"/>
    <property type="match status" value="1"/>
</dbReference>
<keyword evidence="3 14" id="KW-0813">Transport</keyword>
<dbReference type="Proteomes" id="UP000643207">
    <property type="component" value="Unassembled WGS sequence"/>
</dbReference>
<evidence type="ECO:0000256" key="14">
    <source>
        <dbReference type="PROSITE-ProRule" id="PRU01360"/>
    </source>
</evidence>
<evidence type="ECO:0000256" key="12">
    <source>
        <dbReference type="ARBA" id="ARBA00023170"/>
    </source>
</evidence>
<dbReference type="GO" id="GO:0009279">
    <property type="term" value="C:cell outer membrane"/>
    <property type="evidence" value="ECO:0007669"/>
    <property type="project" value="UniProtKB-SubCell"/>
</dbReference>
<evidence type="ECO:0000256" key="11">
    <source>
        <dbReference type="ARBA" id="ARBA00023136"/>
    </source>
</evidence>
<dbReference type="InterPro" id="IPR036942">
    <property type="entry name" value="Beta-barrel_TonB_sf"/>
</dbReference>
<evidence type="ECO:0000256" key="16">
    <source>
        <dbReference type="SAM" id="MobiDB-lite"/>
    </source>
</evidence>
<evidence type="ECO:0000259" key="18">
    <source>
        <dbReference type="Pfam" id="PF07715"/>
    </source>
</evidence>
<feature type="compositionally biased region" description="Basic residues" evidence="16">
    <location>
        <begin position="1"/>
        <end position="10"/>
    </location>
</feature>
<evidence type="ECO:0000256" key="9">
    <source>
        <dbReference type="ARBA" id="ARBA00023065"/>
    </source>
</evidence>
<evidence type="ECO:0000313" key="20">
    <source>
        <dbReference type="Proteomes" id="UP000643207"/>
    </source>
</evidence>
<dbReference type="PROSITE" id="PS52016">
    <property type="entry name" value="TONB_DEPENDENT_REC_3"/>
    <property type="match status" value="1"/>
</dbReference>
<dbReference type="Gene3D" id="2.40.170.20">
    <property type="entry name" value="TonB-dependent receptor, beta-barrel domain"/>
    <property type="match status" value="1"/>
</dbReference>
<keyword evidence="11 14" id="KW-0472">Membrane</keyword>
<evidence type="ECO:0000313" key="19">
    <source>
        <dbReference type="EMBL" id="MBL0720877.1"/>
    </source>
</evidence>
<evidence type="ECO:0000256" key="3">
    <source>
        <dbReference type="ARBA" id="ARBA00022448"/>
    </source>
</evidence>
<evidence type="ECO:0000256" key="1">
    <source>
        <dbReference type="ARBA" id="ARBA00004571"/>
    </source>
</evidence>
<evidence type="ECO:0000256" key="8">
    <source>
        <dbReference type="ARBA" id="ARBA00023004"/>
    </source>
</evidence>
<evidence type="ECO:0000256" key="4">
    <source>
        <dbReference type="ARBA" id="ARBA00022452"/>
    </source>
</evidence>
<reference evidence="19 20" key="1">
    <citation type="submission" date="2021-01" db="EMBL/GenBank/DDBJ databases">
        <title>Piscinibacter sp. Jin2 Genome sequencing and assembly.</title>
        <authorList>
            <person name="Kim I."/>
        </authorList>
    </citation>
    <scope>NUCLEOTIDE SEQUENCE [LARGE SCALE GENOMIC DNA]</scope>
    <source>
        <strain evidence="19 20">Jin2</strain>
    </source>
</reference>
<comment type="caution">
    <text evidence="19">The sequence shown here is derived from an EMBL/GenBank/DDBJ whole genome shotgun (WGS) entry which is preliminary data.</text>
</comment>
<dbReference type="SUPFAM" id="SSF56935">
    <property type="entry name" value="Porins"/>
    <property type="match status" value="1"/>
</dbReference>
<organism evidence="19 20">
    <name type="scientific">Aquariibacter lacus</name>
    <dbReference type="NCBI Taxonomy" id="2801332"/>
    <lineage>
        <taxon>Bacteria</taxon>
        <taxon>Pseudomonadati</taxon>
        <taxon>Pseudomonadota</taxon>
        <taxon>Betaproteobacteria</taxon>
        <taxon>Burkholderiales</taxon>
        <taxon>Sphaerotilaceae</taxon>
        <taxon>Aquariibacter</taxon>
    </lineage>
</organism>
<keyword evidence="9" id="KW-0406">Ion transport</keyword>
<dbReference type="EMBL" id="JAERRA010000002">
    <property type="protein sequence ID" value="MBL0720877.1"/>
    <property type="molecule type" value="Genomic_DNA"/>
</dbReference>